<protein>
    <recommendedName>
        <fullName evidence="1">Heterokaryon incompatibility domain-containing protein</fullName>
    </recommendedName>
</protein>
<dbReference type="Proteomes" id="UP001521222">
    <property type="component" value="Unassembled WGS sequence"/>
</dbReference>
<reference evidence="2 3" key="1">
    <citation type="submission" date="2024-02" db="EMBL/GenBank/DDBJ databases">
        <title>De novo assembly and annotation of 12 fungi associated with fruit tree decline syndrome in Ontario, Canada.</title>
        <authorList>
            <person name="Sulman M."/>
            <person name="Ellouze W."/>
            <person name="Ilyukhin E."/>
        </authorList>
    </citation>
    <scope>NUCLEOTIDE SEQUENCE [LARGE SCALE GENOMIC DNA]</scope>
    <source>
        <strain evidence="2 3">M97-236</strain>
    </source>
</reference>
<proteinExistence type="predicted"/>
<keyword evidence="3" id="KW-1185">Reference proteome</keyword>
<evidence type="ECO:0000313" key="2">
    <source>
        <dbReference type="EMBL" id="KAL1602232.1"/>
    </source>
</evidence>
<evidence type="ECO:0000259" key="1">
    <source>
        <dbReference type="Pfam" id="PF06985"/>
    </source>
</evidence>
<dbReference type="InterPro" id="IPR010730">
    <property type="entry name" value="HET"/>
</dbReference>
<dbReference type="PANTHER" id="PTHR33112">
    <property type="entry name" value="DOMAIN PROTEIN, PUTATIVE-RELATED"/>
    <property type="match status" value="1"/>
</dbReference>
<comment type="caution">
    <text evidence="2">The sequence shown here is derived from an EMBL/GenBank/DDBJ whole genome shotgun (WGS) entry which is preliminary data.</text>
</comment>
<accession>A0ABR3RE93</accession>
<name>A0ABR3RE93_9PLEO</name>
<sequence length="633" mass="73127">MVGQRTGREEFKMILINKELNVILRPFHGYPVILEILWYEEVKQSGFLTATISTLQDKTPLRFLPSTTSSDTTFALVKEWLTDCLDRHHECKSNHSSDKNNFLTQVRFLRLTDDKAFLFTHASPDRYVCLSYCWGAKANMPKLLKGNLTKRKADGIVIADLPQTFKDAIDVCRRFGVNYLWIDALCIIQDDPDDWRVQSAFMADVYENGYFTIAASKARNPDQGCFENDLHPLLQGKRLPSYNNLFARHMYKGPMDKPDYPTFSAVPLLERAWVYQEMCLSPRTIHYGLHEVYWHCRRHDQRQSVKAPFNGFASHVHPQNISKFLQNLKDEHTIPPEHRLRMAWYQMVVAYSKRKLTHNTDSLPAIGAMAKRHLDSRPGDQYLAGLWKSTFLFDVRWTYNSRRTVSPVPDVPSWSWARYRKHVKWDSWQDEAPFKNVEVLDTDYVTDGPIVSGLITKAAITLRAPLFRLCNMRTFEPSSVGEDFDGSEDLFAYQIASGSSPPSTHDLLYHDCDLDVYDSKNAIDDTKTFALPLLYEKNVVQIPHMYFPPYLLMLMIQVTESTGEYTRIGTVRVENVGIFTAAEQWRRNDKLPAHQQKADYQAVQSTFKADVVKYWKVLVSTVETKEAQVITLV</sequence>
<gene>
    <name evidence="2" type="ORF">SLS59_004919</name>
</gene>
<organism evidence="2 3">
    <name type="scientific">Nothophoma quercina</name>
    <dbReference type="NCBI Taxonomy" id="749835"/>
    <lineage>
        <taxon>Eukaryota</taxon>
        <taxon>Fungi</taxon>
        <taxon>Dikarya</taxon>
        <taxon>Ascomycota</taxon>
        <taxon>Pezizomycotina</taxon>
        <taxon>Dothideomycetes</taxon>
        <taxon>Pleosporomycetidae</taxon>
        <taxon>Pleosporales</taxon>
        <taxon>Pleosporineae</taxon>
        <taxon>Didymellaceae</taxon>
        <taxon>Nothophoma</taxon>
    </lineage>
</organism>
<dbReference type="EMBL" id="JAKIXB020000014">
    <property type="protein sequence ID" value="KAL1602232.1"/>
    <property type="molecule type" value="Genomic_DNA"/>
</dbReference>
<feature type="domain" description="Heterokaryon incompatibility" evidence="1">
    <location>
        <begin position="127"/>
        <end position="277"/>
    </location>
</feature>
<dbReference type="PANTHER" id="PTHR33112:SF13">
    <property type="entry name" value="HETEROKARYON INCOMPATIBILITY DOMAIN-CONTAINING PROTEIN"/>
    <property type="match status" value="1"/>
</dbReference>
<evidence type="ECO:0000313" key="3">
    <source>
        <dbReference type="Proteomes" id="UP001521222"/>
    </source>
</evidence>
<dbReference type="Pfam" id="PF06985">
    <property type="entry name" value="HET"/>
    <property type="match status" value="1"/>
</dbReference>